<comment type="caution">
    <text evidence="2">The sequence shown here is derived from an EMBL/GenBank/DDBJ whole genome shotgun (WGS) entry which is preliminary data.</text>
</comment>
<dbReference type="AlphaFoldDB" id="A0A2H0TC42"/>
<gene>
    <name evidence="2" type="ORF">COU49_00330</name>
</gene>
<dbReference type="EMBL" id="PFCQ01000002">
    <property type="protein sequence ID" value="PIR68590.1"/>
    <property type="molecule type" value="Genomic_DNA"/>
</dbReference>
<evidence type="ECO:0000256" key="1">
    <source>
        <dbReference type="SAM" id="Phobius"/>
    </source>
</evidence>
<evidence type="ECO:0008006" key="4">
    <source>
        <dbReference type="Google" id="ProtNLM"/>
    </source>
</evidence>
<feature type="transmembrane region" description="Helical" evidence="1">
    <location>
        <begin position="70"/>
        <end position="87"/>
    </location>
</feature>
<evidence type="ECO:0000313" key="3">
    <source>
        <dbReference type="Proteomes" id="UP000230094"/>
    </source>
</evidence>
<protein>
    <recommendedName>
        <fullName evidence="4">Vitamin K epoxide reductase domain-containing protein</fullName>
    </recommendedName>
</protein>
<sequence>MFYLGLAGLLFSGYLSSIKLFNATCAFNETCPYFLGYPACYFGFGLFLIIFIVALLGLLKKVPNHKMSKALAWVSFLGILFAGYFTIPEINILLSGTSNYSLGLPTCAYGLIFYVIILILAIKHVKK</sequence>
<evidence type="ECO:0000313" key="2">
    <source>
        <dbReference type="EMBL" id="PIR68590.1"/>
    </source>
</evidence>
<accession>A0A2H0TC42</accession>
<dbReference type="Proteomes" id="UP000230094">
    <property type="component" value="Unassembled WGS sequence"/>
</dbReference>
<keyword evidence="1" id="KW-0812">Transmembrane</keyword>
<organism evidence="2 3">
    <name type="scientific">Candidatus Nomurabacteria bacterium CG10_big_fil_rev_8_21_14_0_10_35_16</name>
    <dbReference type="NCBI Taxonomy" id="1974731"/>
    <lineage>
        <taxon>Bacteria</taxon>
        <taxon>Candidatus Nomuraibacteriota</taxon>
    </lineage>
</organism>
<keyword evidence="1" id="KW-0472">Membrane</keyword>
<feature type="transmembrane region" description="Helical" evidence="1">
    <location>
        <begin position="33"/>
        <end position="58"/>
    </location>
</feature>
<keyword evidence="1" id="KW-1133">Transmembrane helix</keyword>
<feature type="transmembrane region" description="Helical" evidence="1">
    <location>
        <begin position="99"/>
        <end position="122"/>
    </location>
</feature>
<name>A0A2H0TC42_9BACT</name>
<reference evidence="3" key="1">
    <citation type="submission" date="2017-09" db="EMBL/GenBank/DDBJ databases">
        <title>Depth-based differentiation of microbial function through sediment-hosted aquifers and enrichment of novel symbionts in the deep terrestrial subsurface.</title>
        <authorList>
            <person name="Probst A.J."/>
            <person name="Ladd B."/>
            <person name="Jarett J.K."/>
            <person name="Geller-Mcgrath D.E."/>
            <person name="Sieber C.M.K."/>
            <person name="Emerson J.B."/>
            <person name="Anantharaman K."/>
            <person name="Thomas B.C."/>
            <person name="Malmstrom R."/>
            <person name="Stieglmeier M."/>
            <person name="Klingl A."/>
            <person name="Woyke T."/>
            <person name="Ryan C.M."/>
            <person name="Banfield J.F."/>
        </authorList>
    </citation>
    <scope>NUCLEOTIDE SEQUENCE [LARGE SCALE GENOMIC DNA]</scope>
</reference>
<proteinExistence type="predicted"/>